<dbReference type="Proteomes" id="UP001165092">
    <property type="component" value="Unassembled WGS sequence"/>
</dbReference>
<keyword evidence="4 9" id="KW-0812">Transmembrane</keyword>
<dbReference type="Gene3D" id="3.10.20.310">
    <property type="entry name" value="membrane protein fhac"/>
    <property type="match status" value="1"/>
</dbReference>
<keyword evidence="5 9" id="KW-1133">Transmembrane helix</keyword>
<feature type="region of interest" description="Disordered" evidence="8">
    <location>
        <begin position="1"/>
        <end position="22"/>
    </location>
</feature>
<sequence>MSAAESSDQRTRSVPQGTGRSVSDPWKAAFVTLLVVALLAVMTWVLLGSRLLVVRQVEVIGLERLAEQDVVAAVDVATGTPLARVDIEAAAQRAEELRLAQAVTVSRGWPATLVVEVTERLPVLAIQVGDGFQLVDGEGVRIEDSETRPSDYPLVTVKGEVENNPAIADAAAVADELPPAVLSTVNTIEASDRSSIVLDLDNGATVSWGDVDRGPDKARVLQVLMREHPAAADRRYDVSAQGVAVVK</sequence>
<dbReference type="GO" id="GO:0005886">
    <property type="term" value="C:plasma membrane"/>
    <property type="evidence" value="ECO:0007669"/>
    <property type="project" value="TreeGrafter"/>
</dbReference>
<reference evidence="11" key="1">
    <citation type="submission" date="2023-02" db="EMBL/GenBank/DDBJ databases">
        <title>Nocardiopsis ansamitocini NBRC 112285.</title>
        <authorList>
            <person name="Ichikawa N."/>
            <person name="Sato H."/>
            <person name="Tonouchi N."/>
        </authorList>
    </citation>
    <scope>NUCLEOTIDE SEQUENCE</scope>
    <source>
        <strain evidence="11">NBRC 112285</strain>
    </source>
</reference>
<evidence type="ECO:0000313" key="12">
    <source>
        <dbReference type="Proteomes" id="UP001165092"/>
    </source>
</evidence>
<evidence type="ECO:0000256" key="7">
    <source>
        <dbReference type="ARBA" id="ARBA00023306"/>
    </source>
</evidence>
<dbReference type="AlphaFoldDB" id="A0A9W6P2K1"/>
<dbReference type="Pfam" id="PF08478">
    <property type="entry name" value="POTRA_1"/>
    <property type="match status" value="1"/>
</dbReference>
<name>A0A9W6P2K1_9ACTN</name>
<evidence type="ECO:0000313" key="11">
    <source>
        <dbReference type="EMBL" id="GLU45971.1"/>
    </source>
</evidence>
<evidence type="ECO:0000256" key="5">
    <source>
        <dbReference type="ARBA" id="ARBA00022989"/>
    </source>
</evidence>
<evidence type="ECO:0000259" key="10">
    <source>
        <dbReference type="PROSITE" id="PS51779"/>
    </source>
</evidence>
<evidence type="ECO:0000256" key="3">
    <source>
        <dbReference type="ARBA" id="ARBA00022618"/>
    </source>
</evidence>
<dbReference type="InterPro" id="IPR034746">
    <property type="entry name" value="POTRA"/>
</dbReference>
<keyword evidence="6 9" id="KW-0472">Membrane</keyword>
<dbReference type="PANTHER" id="PTHR37820:SF1">
    <property type="entry name" value="CELL DIVISION PROTEIN FTSQ"/>
    <property type="match status" value="1"/>
</dbReference>
<gene>
    <name evidence="11" type="ORF">Nans01_03220</name>
</gene>
<dbReference type="GO" id="GO:0051301">
    <property type="term" value="P:cell division"/>
    <property type="evidence" value="ECO:0007669"/>
    <property type="project" value="UniProtKB-KW"/>
</dbReference>
<keyword evidence="7" id="KW-0131">Cell cycle</keyword>
<feature type="transmembrane region" description="Helical" evidence="9">
    <location>
        <begin position="28"/>
        <end position="47"/>
    </location>
</feature>
<comment type="subcellular location">
    <subcellularLocation>
        <location evidence="1">Membrane</location>
    </subcellularLocation>
</comment>
<keyword evidence="2" id="KW-1003">Cell membrane</keyword>
<dbReference type="InterPro" id="IPR013685">
    <property type="entry name" value="POTRA_FtsQ_type"/>
</dbReference>
<evidence type="ECO:0000256" key="4">
    <source>
        <dbReference type="ARBA" id="ARBA00022692"/>
    </source>
</evidence>
<evidence type="ECO:0000256" key="1">
    <source>
        <dbReference type="ARBA" id="ARBA00004370"/>
    </source>
</evidence>
<dbReference type="PANTHER" id="PTHR37820">
    <property type="entry name" value="CELL DIVISION PROTEIN DIVIB"/>
    <property type="match status" value="1"/>
</dbReference>
<evidence type="ECO:0000256" key="9">
    <source>
        <dbReference type="SAM" id="Phobius"/>
    </source>
</evidence>
<comment type="caution">
    <text evidence="11">The sequence shown here is derived from an EMBL/GenBank/DDBJ whole genome shotgun (WGS) entry which is preliminary data.</text>
</comment>
<accession>A0A9W6P2K1</accession>
<keyword evidence="3" id="KW-0132">Cell division</keyword>
<evidence type="ECO:0000256" key="6">
    <source>
        <dbReference type="ARBA" id="ARBA00023136"/>
    </source>
</evidence>
<keyword evidence="12" id="KW-1185">Reference proteome</keyword>
<feature type="domain" description="POTRA" evidence="10">
    <location>
        <begin position="52"/>
        <end position="120"/>
    </location>
</feature>
<evidence type="ECO:0000256" key="8">
    <source>
        <dbReference type="SAM" id="MobiDB-lite"/>
    </source>
</evidence>
<dbReference type="Pfam" id="PF03799">
    <property type="entry name" value="FtsQ_DivIB_C"/>
    <property type="match status" value="1"/>
</dbReference>
<evidence type="ECO:0000256" key="2">
    <source>
        <dbReference type="ARBA" id="ARBA00022475"/>
    </source>
</evidence>
<organism evidence="11 12">
    <name type="scientific">Nocardiopsis ansamitocini</name>
    <dbReference type="NCBI Taxonomy" id="1670832"/>
    <lineage>
        <taxon>Bacteria</taxon>
        <taxon>Bacillati</taxon>
        <taxon>Actinomycetota</taxon>
        <taxon>Actinomycetes</taxon>
        <taxon>Streptosporangiales</taxon>
        <taxon>Nocardiopsidaceae</taxon>
        <taxon>Nocardiopsis</taxon>
    </lineage>
</organism>
<feature type="compositionally biased region" description="Polar residues" evidence="8">
    <location>
        <begin position="1"/>
        <end position="21"/>
    </location>
</feature>
<dbReference type="RefSeq" id="WP_285756843.1">
    <property type="nucleotide sequence ID" value="NZ_BSQG01000001.1"/>
</dbReference>
<proteinExistence type="predicted"/>
<dbReference type="EMBL" id="BSQG01000001">
    <property type="protein sequence ID" value="GLU45971.1"/>
    <property type="molecule type" value="Genomic_DNA"/>
</dbReference>
<dbReference type="InterPro" id="IPR005548">
    <property type="entry name" value="Cell_div_FtsQ/DivIB_C"/>
</dbReference>
<protein>
    <recommendedName>
        <fullName evidence="10">POTRA domain-containing protein</fullName>
    </recommendedName>
</protein>
<dbReference type="PROSITE" id="PS51779">
    <property type="entry name" value="POTRA"/>
    <property type="match status" value="1"/>
</dbReference>
<dbReference type="InterPro" id="IPR050487">
    <property type="entry name" value="FtsQ_DivIB"/>
</dbReference>